<feature type="compositionally biased region" description="Low complexity" evidence="1">
    <location>
        <begin position="76"/>
        <end position="86"/>
    </location>
</feature>
<dbReference type="InterPro" id="IPR011009">
    <property type="entry name" value="Kinase-like_dom_sf"/>
</dbReference>
<evidence type="ECO:0000313" key="3">
    <source>
        <dbReference type="Proteomes" id="UP000070121"/>
    </source>
</evidence>
<accession>A0A135UTI9</accession>
<feature type="region of interest" description="Disordered" evidence="1">
    <location>
        <begin position="435"/>
        <end position="550"/>
    </location>
</feature>
<feature type="region of interest" description="Disordered" evidence="1">
    <location>
        <begin position="71"/>
        <end position="94"/>
    </location>
</feature>
<gene>
    <name evidence="2" type="ORF">CSAL01_05888</name>
</gene>
<evidence type="ECO:0000313" key="2">
    <source>
        <dbReference type="EMBL" id="KXH63719.1"/>
    </source>
</evidence>
<dbReference type="STRING" id="1209931.A0A135UTI9"/>
<proteinExistence type="predicted"/>
<evidence type="ECO:0008006" key="4">
    <source>
        <dbReference type="Google" id="ProtNLM"/>
    </source>
</evidence>
<reference evidence="2 3" key="1">
    <citation type="submission" date="2014-02" db="EMBL/GenBank/DDBJ databases">
        <title>The genome sequence of Colletotrichum salicis CBS 607.94.</title>
        <authorList>
            <person name="Baroncelli R."/>
            <person name="Thon M.R."/>
        </authorList>
    </citation>
    <scope>NUCLEOTIDE SEQUENCE [LARGE SCALE GENOMIC DNA]</scope>
    <source>
        <strain evidence="2 3">CBS 607.94</strain>
    </source>
</reference>
<dbReference type="Proteomes" id="UP000070121">
    <property type="component" value="Unassembled WGS sequence"/>
</dbReference>
<feature type="compositionally biased region" description="Basic and acidic residues" evidence="1">
    <location>
        <begin position="496"/>
        <end position="510"/>
    </location>
</feature>
<protein>
    <recommendedName>
        <fullName evidence="4">Protein kinase domain-containing protein</fullName>
    </recommendedName>
</protein>
<sequence length="550" mass="62159">MSSIHSSFPLVLQMAQGCFETLITFDKQASIACNLTRPGALMQGTELNPHQRPSCPAPAAVALRNGLDTIQDRSRSSTNTRLSSHTASPNTRTLQNYRKQAQIEVIELLSGGPRGGAQVLICKIVHAPAEYRSSHAPFPGSPRKKNTGQAPNLVVAKVFDQLFFEGNNEYICALFGNDVFAEQLLSRESGAYEYIYEKGKPKGPTPHSKRKGKRWENDNSMTGHPHLIPQYYGTWAVKIERGDHKHDCAGLVLTEYIEGRPMENLYTRDRITGQLHPRAGNIPFHSFTDSRGQVQRKKAELTEPFRLNVLRQIVHQLMVHVHIGLEHEDFDPENIFVTFRDHGAVDGLSMELFIGWFDAEWSEERFDEWLVQEFGPLEEGSAEGSTGKYSTFATLDVIEADKDEKMEEEKRLKMKAQQDEAYRVAIAIKRIIPGRSSPRYTPSRCRQQLLAGRSSSRWKPDRRRQRHRVTGPLHAPTGAGKAHEVERNLPPQALDSRFDPKSRPQRRVDAQLRSTESSFAPDPPFPWFGTPRSAQKSVEDDEEMGAIEEE</sequence>
<feature type="compositionally biased region" description="Acidic residues" evidence="1">
    <location>
        <begin position="539"/>
        <end position="550"/>
    </location>
</feature>
<comment type="caution">
    <text evidence="2">The sequence shown here is derived from an EMBL/GenBank/DDBJ whole genome shotgun (WGS) entry which is preliminary data.</text>
</comment>
<name>A0A135UTI9_9PEZI</name>
<dbReference type="SUPFAM" id="SSF56112">
    <property type="entry name" value="Protein kinase-like (PK-like)"/>
    <property type="match status" value="1"/>
</dbReference>
<dbReference type="EMBL" id="JFFI01001047">
    <property type="protein sequence ID" value="KXH63719.1"/>
    <property type="molecule type" value="Genomic_DNA"/>
</dbReference>
<keyword evidence="3" id="KW-1185">Reference proteome</keyword>
<evidence type="ECO:0000256" key="1">
    <source>
        <dbReference type="SAM" id="MobiDB-lite"/>
    </source>
</evidence>
<feature type="region of interest" description="Disordered" evidence="1">
    <location>
        <begin position="197"/>
        <end position="221"/>
    </location>
</feature>
<dbReference type="OrthoDB" id="4267316at2759"/>
<dbReference type="AlphaFoldDB" id="A0A135UTI9"/>
<feature type="compositionally biased region" description="Basic residues" evidence="1">
    <location>
        <begin position="460"/>
        <end position="469"/>
    </location>
</feature>
<organism evidence="2 3">
    <name type="scientific">Colletotrichum salicis</name>
    <dbReference type="NCBI Taxonomy" id="1209931"/>
    <lineage>
        <taxon>Eukaryota</taxon>
        <taxon>Fungi</taxon>
        <taxon>Dikarya</taxon>
        <taxon>Ascomycota</taxon>
        <taxon>Pezizomycotina</taxon>
        <taxon>Sordariomycetes</taxon>
        <taxon>Hypocreomycetidae</taxon>
        <taxon>Glomerellales</taxon>
        <taxon>Glomerellaceae</taxon>
        <taxon>Colletotrichum</taxon>
        <taxon>Colletotrichum acutatum species complex</taxon>
    </lineage>
</organism>